<evidence type="ECO:0000256" key="1">
    <source>
        <dbReference type="SAM" id="MobiDB-lite"/>
    </source>
</evidence>
<evidence type="ECO:0000313" key="3">
    <source>
        <dbReference type="EMBL" id="MDC8760700.1"/>
    </source>
</evidence>
<dbReference type="SUPFAM" id="SSF74653">
    <property type="entry name" value="TolA/TonB C-terminal domain"/>
    <property type="match status" value="1"/>
</dbReference>
<keyword evidence="2" id="KW-0732">Signal</keyword>
<organism evidence="3 4">
    <name type="scientific">Janthinobacterium fluminis</name>
    <dbReference type="NCBI Taxonomy" id="2987524"/>
    <lineage>
        <taxon>Bacteria</taxon>
        <taxon>Pseudomonadati</taxon>
        <taxon>Pseudomonadota</taxon>
        <taxon>Betaproteobacteria</taxon>
        <taxon>Burkholderiales</taxon>
        <taxon>Oxalobacteraceae</taxon>
        <taxon>Janthinobacterium</taxon>
    </lineage>
</organism>
<evidence type="ECO:0000256" key="2">
    <source>
        <dbReference type="SAM" id="SignalP"/>
    </source>
</evidence>
<reference evidence="3 4" key="1">
    <citation type="submission" date="2022-10" db="EMBL/GenBank/DDBJ databases">
        <title>Janthinobacterium sp. hw3 Genome sequencing.</title>
        <authorList>
            <person name="Park S."/>
        </authorList>
    </citation>
    <scope>NUCLEOTIDE SEQUENCE [LARGE SCALE GENOMIC DNA]</scope>
    <source>
        <strain evidence="4">hw3</strain>
    </source>
</reference>
<dbReference type="PROSITE" id="PS51257">
    <property type="entry name" value="PROKAR_LIPOPROTEIN"/>
    <property type="match status" value="1"/>
</dbReference>
<gene>
    <name evidence="3" type="ORF">OIK44_24240</name>
</gene>
<dbReference type="Gene3D" id="3.30.1150.10">
    <property type="match status" value="1"/>
</dbReference>
<sequence length="166" mass="17780">MSRAMKKLLVPASLGLFALLLSACQKGPPRVPPTPTTGERPPVAVAAPTPAAPADSIEQYKALVAQQILDANPSITFSGRLPPMLPAIVVVNISVDRDGGLSAVVVKRSRDSEASKVALAAVRRVAAPFPKPLHLLHRSHKTLEFSETFLFNELYQFQLRSLAGPQ</sequence>
<keyword evidence="4" id="KW-1185">Reference proteome</keyword>
<feature type="chain" id="PRO_5046626259" evidence="2">
    <location>
        <begin position="24"/>
        <end position="166"/>
    </location>
</feature>
<comment type="caution">
    <text evidence="3">The sequence shown here is derived from an EMBL/GenBank/DDBJ whole genome shotgun (WGS) entry which is preliminary data.</text>
</comment>
<feature type="signal peptide" evidence="2">
    <location>
        <begin position="1"/>
        <end position="23"/>
    </location>
</feature>
<dbReference type="RefSeq" id="WP_273674648.1">
    <property type="nucleotide sequence ID" value="NZ_JAQQXR010000016.1"/>
</dbReference>
<feature type="region of interest" description="Disordered" evidence="1">
    <location>
        <begin position="28"/>
        <end position="49"/>
    </location>
</feature>
<accession>A0ABT5K6R8</accession>
<dbReference type="Proteomes" id="UP001221208">
    <property type="component" value="Unassembled WGS sequence"/>
</dbReference>
<evidence type="ECO:0000313" key="4">
    <source>
        <dbReference type="Proteomes" id="UP001221208"/>
    </source>
</evidence>
<protein>
    <submittedName>
        <fullName evidence="3">TonB C-terminal domain-containing protein</fullName>
    </submittedName>
</protein>
<proteinExistence type="predicted"/>
<name>A0ABT5K6R8_9BURK</name>
<feature type="compositionally biased region" description="Low complexity" evidence="1">
    <location>
        <begin position="36"/>
        <end position="49"/>
    </location>
</feature>
<dbReference type="EMBL" id="JAQQXR010000016">
    <property type="protein sequence ID" value="MDC8760700.1"/>
    <property type="molecule type" value="Genomic_DNA"/>
</dbReference>